<dbReference type="AlphaFoldDB" id="A0A1H8KSW7"/>
<evidence type="ECO:0000313" key="3">
    <source>
        <dbReference type="EMBL" id="SEN95974.1"/>
    </source>
</evidence>
<evidence type="ECO:0000259" key="2">
    <source>
        <dbReference type="Pfam" id="PF13454"/>
    </source>
</evidence>
<evidence type="ECO:0000256" key="1">
    <source>
        <dbReference type="SAM" id="MobiDB-lite"/>
    </source>
</evidence>
<dbReference type="EMBL" id="FODE01000024">
    <property type="protein sequence ID" value="SEN95974.1"/>
    <property type="molecule type" value="Genomic_DNA"/>
</dbReference>
<dbReference type="InterPro" id="IPR038732">
    <property type="entry name" value="HpyO/CreE_NAD-binding"/>
</dbReference>
<dbReference type="STRING" id="34002.SAMN04489859_102443"/>
<dbReference type="OrthoDB" id="101972at2"/>
<feature type="domain" description="FAD-dependent urate hydroxylase HpyO/Asp monooxygenase CreE-like FAD/NAD(P)-binding" evidence="2">
    <location>
        <begin position="22"/>
        <end position="168"/>
    </location>
</feature>
<organism evidence="3 4">
    <name type="scientific">Paracoccus alcaliphilus</name>
    <dbReference type="NCBI Taxonomy" id="34002"/>
    <lineage>
        <taxon>Bacteria</taxon>
        <taxon>Pseudomonadati</taxon>
        <taxon>Pseudomonadota</taxon>
        <taxon>Alphaproteobacteria</taxon>
        <taxon>Rhodobacterales</taxon>
        <taxon>Paracoccaceae</taxon>
        <taxon>Paracoccus</taxon>
    </lineage>
</organism>
<dbReference type="PANTHER" id="PTHR40254:SF1">
    <property type="entry name" value="BLR0577 PROTEIN"/>
    <property type="match status" value="1"/>
</dbReference>
<dbReference type="PANTHER" id="PTHR40254">
    <property type="entry name" value="BLR0577 PROTEIN"/>
    <property type="match status" value="1"/>
</dbReference>
<gene>
    <name evidence="3" type="ORF">SAMN04489859_102443</name>
</gene>
<dbReference type="Gene3D" id="3.50.50.60">
    <property type="entry name" value="FAD/NAD(P)-binding domain"/>
    <property type="match status" value="1"/>
</dbReference>
<name>A0A1H8KSW7_9RHOB</name>
<dbReference type="RefSeq" id="WP_090614323.1">
    <property type="nucleotide sequence ID" value="NZ_CP067126.1"/>
</dbReference>
<proteinExistence type="predicted"/>
<dbReference type="InterPro" id="IPR052189">
    <property type="entry name" value="L-asp_N-monooxygenase_NS-form"/>
</dbReference>
<dbReference type="InterPro" id="IPR036188">
    <property type="entry name" value="FAD/NAD-bd_sf"/>
</dbReference>
<reference evidence="3 4" key="1">
    <citation type="submission" date="2016-10" db="EMBL/GenBank/DDBJ databases">
        <authorList>
            <person name="de Groot N.N."/>
        </authorList>
    </citation>
    <scope>NUCLEOTIDE SEQUENCE [LARGE SCALE GENOMIC DNA]</scope>
    <source>
        <strain evidence="3 4">DSM 8512</strain>
    </source>
</reference>
<accession>A0A1H8KSW7</accession>
<dbReference type="Proteomes" id="UP000199054">
    <property type="component" value="Unassembled WGS sequence"/>
</dbReference>
<evidence type="ECO:0000313" key="4">
    <source>
        <dbReference type="Proteomes" id="UP000199054"/>
    </source>
</evidence>
<sequence>MSQHPVFTSALPTGDDAGHILIVGGGASGVLMATHLLSAHKKLRVTILESANLLGCGLAYSTRDPDHLLNTRVHNMSAFPEDPFHFHRWLQGRSEGRGLDEHSFVSRATYGAYLSDLLRPWSLAEEERRLTCLRRKCIRIEERPDGVLAHLEGGDVIGAQIAVLATGHVLPRPDPAGLLTGAWEGVCGLDPDAGVLIIGSGLSMVDQVLSLMKSGHRGPITTLSRRGQLPRPHAPTRPDPIRLDEIPVDQPLSQLLRWLRGRIARVEADGGTWRDVIDGLRPHVSAIWQVMPVEKRARFLRHLVSWWDVHRHRIPAASDRRIADAVASGKLTHRRGAFLRAERGENGLLRAYIRPHGQTDESVIEAARIIDCRGIRNDPEYNATPLIADLLASGRARVDELRIGLQVNATCQLIDAADRASSRILAIGPVSRAAFWEITAIPDIRVQTAALARRIAKLVRVGA</sequence>
<keyword evidence="4" id="KW-1185">Reference proteome</keyword>
<feature type="region of interest" description="Disordered" evidence="1">
    <location>
        <begin position="220"/>
        <end position="242"/>
    </location>
</feature>
<protein>
    <submittedName>
        <fullName evidence="3">Uncharacterized NAD(P)/FAD-binding protein YdhS</fullName>
    </submittedName>
</protein>
<dbReference type="Pfam" id="PF13454">
    <property type="entry name" value="NAD_binding_9"/>
    <property type="match status" value="1"/>
</dbReference>
<dbReference type="SUPFAM" id="SSF51905">
    <property type="entry name" value="FAD/NAD(P)-binding domain"/>
    <property type="match status" value="2"/>
</dbReference>